<keyword evidence="12" id="KW-1185">Reference proteome</keyword>
<evidence type="ECO:0000313" key="11">
    <source>
        <dbReference type="EMBL" id="MYL84342.1"/>
    </source>
</evidence>
<dbReference type="InterPro" id="IPR050725">
    <property type="entry name" value="CysQ/Inositol_MonoPase"/>
</dbReference>
<accession>A0A7C9IXP7</accession>
<name>A0A7C9IXP7_9BACT</name>
<feature type="binding site" evidence="9">
    <location>
        <position position="89"/>
    </location>
    <ligand>
        <name>Mg(2+)</name>
        <dbReference type="ChEBI" id="CHEBI:18420"/>
        <label>2</label>
    </ligand>
</feature>
<evidence type="ECO:0000256" key="5">
    <source>
        <dbReference type="ARBA" id="ARBA00022723"/>
    </source>
</evidence>
<evidence type="ECO:0000256" key="2">
    <source>
        <dbReference type="ARBA" id="ARBA00005289"/>
    </source>
</evidence>
<evidence type="ECO:0000256" key="6">
    <source>
        <dbReference type="ARBA" id="ARBA00022801"/>
    </source>
</evidence>
<comment type="caution">
    <text evidence="11">The sequence shown here is derived from an EMBL/GenBank/DDBJ whole genome shotgun (WGS) entry which is preliminary data.</text>
</comment>
<dbReference type="Proteomes" id="UP000482487">
    <property type="component" value="Unassembled WGS sequence"/>
</dbReference>
<keyword evidence="4" id="KW-0997">Cell inner membrane</keyword>
<feature type="binding site" evidence="9">
    <location>
        <position position="86"/>
    </location>
    <ligand>
        <name>Mg(2+)</name>
        <dbReference type="ChEBI" id="CHEBI:18420"/>
        <label>2</label>
    </ligand>
</feature>
<dbReference type="CDD" id="cd01638">
    <property type="entry name" value="CysQ"/>
    <property type="match status" value="1"/>
</dbReference>
<keyword evidence="3 9" id="KW-1003">Cell membrane</keyword>
<keyword evidence="8 9" id="KW-0472">Membrane</keyword>
<dbReference type="AlphaFoldDB" id="A0A7C9IXP7"/>
<evidence type="ECO:0000256" key="8">
    <source>
        <dbReference type="ARBA" id="ARBA00023136"/>
    </source>
</evidence>
<reference evidence="11 12" key="1">
    <citation type="submission" date="2020-01" db="EMBL/GenBank/DDBJ databases">
        <title>Genome sequence of Desulfovibrio aerotolerans DSM 16695(T).</title>
        <authorList>
            <person name="Karnachuk O."/>
            <person name="Avakyan M."/>
            <person name="Mardanov A."/>
            <person name="Kadnikov V."/>
            <person name="Ravin N."/>
        </authorList>
    </citation>
    <scope>NUCLEOTIDE SEQUENCE [LARGE SCALE GENOMIC DNA]</scope>
    <source>
        <strain evidence="11 12">DSM 16695</strain>
    </source>
</reference>
<evidence type="ECO:0000313" key="12">
    <source>
        <dbReference type="Proteomes" id="UP000482487"/>
    </source>
</evidence>
<dbReference type="GO" id="GO:0005886">
    <property type="term" value="C:plasma membrane"/>
    <property type="evidence" value="ECO:0007669"/>
    <property type="project" value="UniProtKB-SubCell"/>
</dbReference>
<dbReference type="PROSITE" id="PS00630">
    <property type="entry name" value="IMP_2"/>
    <property type="match status" value="1"/>
</dbReference>
<dbReference type="GO" id="GO:0046854">
    <property type="term" value="P:phosphatidylinositol phosphate biosynthetic process"/>
    <property type="evidence" value="ECO:0007669"/>
    <property type="project" value="InterPro"/>
</dbReference>
<dbReference type="PANTHER" id="PTHR43028:SF5">
    <property type="entry name" value="3'(2'),5'-BISPHOSPHATE NUCLEOTIDASE 1"/>
    <property type="match status" value="1"/>
</dbReference>
<comment type="subcellular location">
    <subcellularLocation>
        <location evidence="9">Cell membrane</location>
        <topology evidence="9">Peripheral membrane protein</topology>
        <orientation evidence="9">Cytoplasmic side</orientation>
    </subcellularLocation>
</comment>
<comment type="catalytic activity">
    <reaction evidence="1 9">
        <text>adenosine 3',5'-bisphosphate + H2O = AMP + phosphate</text>
        <dbReference type="Rhea" id="RHEA:10040"/>
        <dbReference type="ChEBI" id="CHEBI:15377"/>
        <dbReference type="ChEBI" id="CHEBI:43474"/>
        <dbReference type="ChEBI" id="CHEBI:58343"/>
        <dbReference type="ChEBI" id="CHEBI:456215"/>
        <dbReference type="EC" id="3.1.3.7"/>
    </reaction>
</comment>
<feature type="binding site" evidence="9">
    <location>
        <position position="213"/>
    </location>
    <ligand>
        <name>substrate</name>
    </ligand>
</feature>
<comment type="cofactor">
    <cofactor evidence="9 10">
        <name>Mg(2+)</name>
        <dbReference type="ChEBI" id="CHEBI:18420"/>
    </cofactor>
</comment>
<sequence length="260" mass="27712">MHALDRNALMGLARLAGHAILECYHDGFTVETKADQSPLTTADTRASDIIMAGLAQLFPTVPVICEETANAPYETRQRYTRCFVVDPLDGTKEFIHKNGEFCVNIALIEHGRPVFGVIHAPVADCVYAGGPDFPSIRQTAGGPPEPLRARRPAPDEPLIAVASRSHPSPGLAAYLARFPGVRSISRGSALKFCALAEGACHLYPRLGPTSEWDTAAGHALVLGAGGAMTALDGSPFVYNKPNLLNGPFIAHSLPPDDPRL</sequence>
<dbReference type="InterPro" id="IPR006240">
    <property type="entry name" value="CysQ"/>
</dbReference>
<dbReference type="PROSITE" id="PS00629">
    <property type="entry name" value="IMP_1"/>
    <property type="match status" value="1"/>
</dbReference>
<dbReference type="Gene3D" id="3.30.540.10">
    <property type="entry name" value="Fructose-1,6-Bisphosphatase, subunit A, domain 1"/>
    <property type="match status" value="1"/>
</dbReference>
<dbReference type="InterPro" id="IPR020550">
    <property type="entry name" value="Inositol_monophosphatase_CS"/>
</dbReference>
<feature type="binding site" evidence="9">
    <location>
        <begin position="88"/>
        <end position="91"/>
    </location>
    <ligand>
        <name>substrate</name>
    </ligand>
</feature>
<proteinExistence type="inferred from homology"/>
<evidence type="ECO:0000256" key="4">
    <source>
        <dbReference type="ARBA" id="ARBA00022519"/>
    </source>
</evidence>
<dbReference type="GO" id="GO:0000103">
    <property type="term" value="P:sulfate assimilation"/>
    <property type="evidence" value="ECO:0007669"/>
    <property type="project" value="TreeGrafter"/>
</dbReference>
<feature type="binding site" evidence="9">
    <location>
        <position position="86"/>
    </location>
    <ligand>
        <name>Mg(2+)</name>
        <dbReference type="ChEBI" id="CHEBI:18420"/>
        <label>1</label>
    </ligand>
</feature>
<dbReference type="Pfam" id="PF00459">
    <property type="entry name" value="Inositol_P"/>
    <property type="match status" value="1"/>
</dbReference>
<feature type="binding site" evidence="10">
    <location>
        <position position="88"/>
    </location>
    <ligand>
        <name>Mg(2+)</name>
        <dbReference type="ChEBI" id="CHEBI:18420"/>
        <label>1</label>
        <note>catalytic</note>
    </ligand>
</feature>
<feature type="binding site" evidence="9">
    <location>
        <position position="66"/>
    </location>
    <ligand>
        <name>substrate</name>
    </ligand>
</feature>
<dbReference type="GO" id="GO:0050427">
    <property type="term" value="P:3'-phosphoadenosine 5'-phosphosulfate metabolic process"/>
    <property type="evidence" value="ECO:0007669"/>
    <property type="project" value="TreeGrafter"/>
</dbReference>
<comment type="function">
    <text evidence="9">Converts adenosine-3',5'-bisphosphate (PAP) to AMP.</text>
</comment>
<dbReference type="PANTHER" id="PTHR43028">
    <property type="entry name" value="3'(2'),5'-BISPHOSPHATE NUCLEOTIDASE 1"/>
    <property type="match status" value="1"/>
</dbReference>
<feature type="binding site" evidence="9">
    <location>
        <position position="88"/>
    </location>
    <ligand>
        <name>Mg(2+)</name>
        <dbReference type="ChEBI" id="CHEBI:18420"/>
        <label>1</label>
    </ligand>
</feature>
<dbReference type="OrthoDB" id="9785695at2"/>
<keyword evidence="7 9" id="KW-0460">Magnesium</keyword>
<dbReference type="InterPro" id="IPR020583">
    <property type="entry name" value="Inositol_monoP_metal-BS"/>
</dbReference>
<dbReference type="GO" id="GO:0000287">
    <property type="term" value="F:magnesium ion binding"/>
    <property type="evidence" value="ECO:0007669"/>
    <property type="project" value="UniProtKB-UniRule"/>
</dbReference>
<dbReference type="Gene3D" id="3.40.190.80">
    <property type="match status" value="1"/>
</dbReference>
<dbReference type="EMBL" id="WVUD01000029">
    <property type="protein sequence ID" value="MYL84342.1"/>
    <property type="molecule type" value="Genomic_DNA"/>
</dbReference>
<protein>
    <recommendedName>
        <fullName evidence="9">3'(2'),5'-bisphosphate nucleotidase CysQ</fullName>
        <ecNumber evidence="9">3.1.3.7</ecNumber>
    </recommendedName>
    <alternativeName>
        <fullName evidence="9">3'(2'),5-bisphosphonucleoside 3'(2')-phosphohydrolase</fullName>
    </alternativeName>
    <alternativeName>
        <fullName evidence="9">3'-phosphoadenosine 5'-phosphate phosphatase</fullName>
        <shortName evidence="9">PAP phosphatase</shortName>
    </alternativeName>
</protein>
<feature type="binding site" evidence="10">
    <location>
        <position position="86"/>
    </location>
    <ligand>
        <name>Mg(2+)</name>
        <dbReference type="ChEBI" id="CHEBI:18420"/>
        <label>1</label>
        <note>catalytic</note>
    </ligand>
</feature>
<evidence type="ECO:0000256" key="3">
    <source>
        <dbReference type="ARBA" id="ARBA00022475"/>
    </source>
</evidence>
<dbReference type="HAMAP" id="MF_02095">
    <property type="entry name" value="CysQ"/>
    <property type="match status" value="1"/>
</dbReference>
<dbReference type="GO" id="GO:0008441">
    <property type="term" value="F:3'(2'),5'-bisphosphate nucleotidase activity"/>
    <property type="evidence" value="ECO:0007669"/>
    <property type="project" value="UniProtKB-UniRule"/>
</dbReference>
<dbReference type="InterPro" id="IPR000760">
    <property type="entry name" value="Inositol_monophosphatase-like"/>
</dbReference>
<dbReference type="SUPFAM" id="SSF56655">
    <property type="entry name" value="Carbohydrate phosphatase"/>
    <property type="match status" value="1"/>
</dbReference>
<feature type="binding site" evidence="9">
    <location>
        <position position="66"/>
    </location>
    <ligand>
        <name>Mg(2+)</name>
        <dbReference type="ChEBI" id="CHEBI:18420"/>
        <label>1</label>
    </ligand>
</feature>
<dbReference type="RefSeq" id="WP_160962275.1">
    <property type="nucleotide sequence ID" value="NZ_WVUD01000029.1"/>
</dbReference>
<organism evidence="11 12">
    <name type="scientific">Solidesulfovibrio aerotolerans</name>
    <dbReference type="NCBI Taxonomy" id="295255"/>
    <lineage>
        <taxon>Bacteria</taxon>
        <taxon>Pseudomonadati</taxon>
        <taxon>Thermodesulfobacteriota</taxon>
        <taxon>Desulfovibrionia</taxon>
        <taxon>Desulfovibrionales</taxon>
        <taxon>Desulfovibrionaceae</taxon>
        <taxon>Solidesulfovibrio</taxon>
    </lineage>
</organism>
<evidence type="ECO:0000256" key="7">
    <source>
        <dbReference type="ARBA" id="ARBA00022842"/>
    </source>
</evidence>
<feature type="binding site" evidence="10">
    <location>
        <position position="213"/>
    </location>
    <ligand>
        <name>Mg(2+)</name>
        <dbReference type="ChEBI" id="CHEBI:18420"/>
        <label>1</label>
        <note>catalytic</note>
    </ligand>
</feature>
<dbReference type="NCBIfam" id="TIGR01331">
    <property type="entry name" value="bisphos_cysQ"/>
    <property type="match status" value="1"/>
</dbReference>
<evidence type="ECO:0000256" key="9">
    <source>
        <dbReference type="HAMAP-Rule" id="MF_02095"/>
    </source>
</evidence>
<evidence type="ECO:0000256" key="10">
    <source>
        <dbReference type="PIRSR" id="PIRSR600760-2"/>
    </source>
</evidence>
<keyword evidence="5 9" id="KW-0479">Metal-binding</keyword>
<feature type="binding site" evidence="9">
    <location>
        <position position="213"/>
    </location>
    <ligand>
        <name>Mg(2+)</name>
        <dbReference type="ChEBI" id="CHEBI:18420"/>
        <label>2</label>
    </ligand>
</feature>
<comment type="similarity">
    <text evidence="2 9">Belongs to the inositol monophosphatase superfamily. CysQ family.</text>
</comment>
<dbReference type="EC" id="3.1.3.7" evidence="9"/>
<feature type="binding site" evidence="10">
    <location>
        <position position="89"/>
    </location>
    <ligand>
        <name>Mg(2+)</name>
        <dbReference type="ChEBI" id="CHEBI:18420"/>
        <label>1</label>
        <note>catalytic</note>
    </ligand>
</feature>
<evidence type="ECO:0000256" key="1">
    <source>
        <dbReference type="ARBA" id="ARBA00001625"/>
    </source>
</evidence>
<feature type="binding site" evidence="10">
    <location>
        <position position="66"/>
    </location>
    <ligand>
        <name>Mg(2+)</name>
        <dbReference type="ChEBI" id="CHEBI:18420"/>
        <label>1</label>
        <note>catalytic</note>
    </ligand>
</feature>
<dbReference type="PRINTS" id="PR00377">
    <property type="entry name" value="IMPHPHTASES"/>
</dbReference>
<keyword evidence="6 9" id="KW-0378">Hydrolase</keyword>
<gene>
    <name evidence="9 11" type="primary">cysQ</name>
    <name evidence="11" type="ORF">GTA51_14515</name>
</gene>